<evidence type="ECO:0000256" key="4">
    <source>
        <dbReference type="ARBA" id="ARBA00023128"/>
    </source>
</evidence>
<evidence type="ECO:0000256" key="8">
    <source>
        <dbReference type="ARBA" id="ARBA00041375"/>
    </source>
</evidence>
<dbReference type="PANTHER" id="PTHR12059">
    <property type="entry name" value="RIBOSOMAL PROTEIN L23-RELATED"/>
    <property type="match status" value="1"/>
</dbReference>
<evidence type="ECO:0000313" key="11">
    <source>
        <dbReference type="Proteomes" id="UP000006672"/>
    </source>
</evidence>
<dbReference type="GO" id="GO:0003735">
    <property type="term" value="F:structural constituent of ribosome"/>
    <property type="evidence" value="ECO:0007669"/>
    <property type="project" value="InterPro"/>
</dbReference>
<dbReference type="OrthoDB" id="275582at2759"/>
<proteinExistence type="inferred from homology"/>
<dbReference type="FunFam" id="3.30.70.330:FF:000284">
    <property type="entry name" value="39S ribosomal protein L23, mitochondrial"/>
    <property type="match status" value="1"/>
</dbReference>
<reference evidence="9 11" key="1">
    <citation type="journal article" date="2007" name="Science">
        <title>Draft genome of the filarial nematode parasite Brugia malayi.</title>
        <authorList>
            <person name="Ghedin E."/>
            <person name="Wang S."/>
            <person name="Spiro D."/>
            <person name="Caler E."/>
            <person name="Zhao Q."/>
            <person name="Crabtree J."/>
            <person name="Allen J.E."/>
            <person name="Delcher A.L."/>
            <person name="Guiliano D.B."/>
            <person name="Miranda-Saavedra D."/>
            <person name="Angiuoli S.V."/>
            <person name="Creasy T."/>
            <person name="Amedeo P."/>
            <person name="Haas B."/>
            <person name="El-Sayed N.M."/>
            <person name="Wortman J.R."/>
            <person name="Feldblyum T."/>
            <person name="Tallon L."/>
            <person name="Schatz M."/>
            <person name="Shumway M."/>
            <person name="Koo H."/>
            <person name="Salzberg S.L."/>
            <person name="Schobel S."/>
            <person name="Pertea M."/>
            <person name="Pop M."/>
            <person name="White O."/>
            <person name="Barton G.J."/>
            <person name="Carlow C.K."/>
            <person name="Crawford M.J."/>
            <person name="Daub J."/>
            <person name="Dimmic M.W."/>
            <person name="Estes C.F."/>
            <person name="Foster J.M."/>
            <person name="Ganatra M."/>
            <person name="Gregory W.F."/>
            <person name="Johnson N.M."/>
            <person name="Jin J."/>
            <person name="Komuniecki R."/>
            <person name="Korf I."/>
            <person name="Kumar S."/>
            <person name="Laney S."/>
            <person name="Li B.W."/>
            <person name="Li W."/>
            <person name="Lindblom T.H."/>
            <person name="Lustigman S."/>
            <person name="Ma D."/>
            <person name="Maina C.V."/>
            <person name="Martin D.M."/>
            <person name="McCarter J.P."/>
            <person name="McReynolds L."/>
            <person name="Mitreva M."/>
            <person name="Nutman T.B."/>
            <person name="Parkinson J."/>
            <person name="Peregrin-Alvarez J.M."/>
            <person name="Poole C."/>
            <person name="Ren Q."/>
            <person name="Saunders L."/>
            <person name="Sluder A.E."/>
            <person name="Smith K."/>
            <person name="Stanke M."/>
            <person name="Unnasch T.R."/>
            <person name="Ware J."/>
            <person name="Wei A.D."/>
            <person name="Weil G."/>
            <person name="Williams D.J."/>
            <person name="Zhang Y."/>
            <person name="Williams S.A."/>
            <person name="Fraser-Liggett C."/>
            <person name="Slatko B."/>
            <person name="Blaxter M.L."/>
            <person name="Scott A.L."/>
        </authorList>
    </citation>
    <scope>NUCLEOTIDE SEQUENCE</scope>
    <source>
        <strain evidence="9 11">FR3</strain>
    </source>
</reference>
<dbReference type="InterPro" id="IPR012678">
    <property type="entry name" value="Ribosomal_uL23/eL15/eS24_sf"/>
</dbReference>
<evidence type="ECO:0000256" key="1">
    <source>
        <dbReference type="ARBA" id="ARBA00004173"/>
    </source>
</evidence>
<evidence type="ECO:0000256" key="2">
    <source>
        <dbReference type="ARBA" id="ARBA00006700"/>
    </source>
</evidence>
<dbReference type="Pfam" id="PF00276">
    <property type="entry name" value="Ribosomal_L23"/>
    <property type="match status" value="1"/>
</dbReference>
<sequence length="153" mass="18803">MSTRIYRLWQPGNPSIRVFLPDFWMKVVDPYPVRLPKHVVKFEVDKRMTRHDVREYLEKIYNLPIREVRTLVKTGQITYDFPLDKEKRRALWKEDDKKYAYVFMRKGFNFQFPNIFEKCEEQEMWDKMKQKMPDVTNAEYINRDRDGVGRFIP</sequence>
<name>A0A0J9XSM1_BRUMA</name>
<reference evidence="9" key="2">
    <citation type="submission" date="2012-12" db="EMBL/GenBank/DDBJ databases">
        <authorList>
            <person name="Gao Y.W."/>
            <person name="Fan S.T."/>
            <person name="Sun H.T."/>
            <person name="Wang Z."/>
            <person name="Gao X.L."/>
            <person name="Li Y.G."/>
            <person name="Wang T.C."/>
            <person name="Zhang K."/>
            <person name="Xu W.W."/>
            <person name="Yu Z.J."/>
            <person name="Xia X.Z."/>
        </authorList>
    </citation>
    <scope>NUCLEOTIDE SEQUENCE</scope>
    <source>
        <strain evidence="9">FR3</strain>
    </source>
</reference>
<organism evidence="9">
    <name type="scientific">Brugia malayi</name>
    <name type="common">Filarial nematode worm</name>
    <dbReference type="NCBI Taxonomy" id="6279"/>
    <lineage>
        <taxon>Eukaryota</taxon>
        <taxon>Metazoa</taxon>
        <taxon>Ecdysozoa</taxon>
        <taxon>Nematoda</taxon>
        <taxon>Chromadorea</taxon>
        <taxon>Rhabditida</taxon>
        <taxon>Spirurina</taxon>
        <taxon>Spiruromorpha</taxon>
        <taxon>Filarioidea</taxon>
        <taxon>Onchocercidae</taxon>
        <taxon>Brugia</taxon>
    </lineage>
</organism>
<protein>
    <recommendedName>
        <fullName evidence="7">Large ribosomal subunit protein uL23m</fullName>
    </recommendedName>
    <alternativeName>
        <fullName evidence="8">39S ribosomal protein L23, mitochondrial</fullName>
    </alternativeName>
</protein>
<evidence type="ECO:0000256" key="3">
    <source>
        <dbReference type="ARBA" id="ARBA00022980"/>
    </source>
</evidence>
<dbReference type="GO" id="GO:0032543">
    <property type="term" value="P:mitochondrial translation"/>
    <property type="evidence" value="ECO:0007669"/>
    <property type="project" value="TreeGrafter"/>
</dbReference>
<dbReference type="FunCoup" id="A0A0J9XSM1">
    <property type="interactions" value="191"/>
</dbReference>
<dbReference type="OMA" id="PNFWLKL"/>
<reference evidence="10" key="3">
    <citation type="submission" date="2019-04" db="EMBL/GenBank/DDBJ databases">
        <authorList>
            <person name="Howe K."/>
            <person name="Paulini M."/>
            <person name="Williams G."/>
        </authorList>
    </citation>
    <scope>NUCLEOTIDE SEQUENCE [LARGE SCALE GENOMIC DNA]</scope>
    <source>
        <strain evidence="10">FR3</strain>
    </source>
</reference>
<dbReference type="GeneID" id="6101478"/>
<dbReference type="Proteomes" id="UP000006672">
    <property type="component" value="Unassembled WGS sequence"/>
</dbReference>
<keyword evidence="3" id="KW-0689">Ribosomal protein</keyword>
<evidence type="ECO:0000256" key="5">
    <source>
        <dbReference type="ARBA" id="ARBA00023274"/>
    </source>
</evidence>
<dbReference type="EMBL" id="LN856924">
    <property type="protein sequence ID" value="CDP94366.1"/>
    <property type="molecule type" value="Genomic_DNA"/>
</dbReference>
<evidence type="ECO:0000313" key="10">
    <source>
        <dbReference type="EMBL" id="VIO88872.1"/>
    </source>
</evidence>
<keyword evidence="5" id="KW-0687">Ribonucleoprotein</keyword>
<dbReference type="InterPro" id="IPR012677">
    <property type="entry name" value="Nucleotide-bd_a/b_plait_sf"/>
</dbReference>
<dbReference type="Gene3D" id="3.30.70.330">
    <property type="match status" value="1"/>
</dbReference>
<dbReference type="RefSeq" id="XP_001898034.1">
    <property type="nucleotide sequence ID" value="XM_001897999.1"/>
</dbReference>
<dbReference type="AlphaFoldDB" id="A0A0J9XSM1"/>
<keyword evidence="11" id="KW-1185">Reference proteome</keyword>
<comment type="subunit">
    <text evidence="6">Component of the mitochondrial ribosome large subunit (39S) which comprises a 16S rRNA and about 50 distinct proteins.</text>
</comment>
<comment type="similarity">
    <text evidence="2">Belongs to the universal ribosomal protein uL23 family.</text>
</comment>
<dbReference type="EMBL" id="CAAKNF010000196">
    <property type="protein sequence ID" value="VIO88872.1"/>
    <property type="molecule type" value="Genomic_DNA"/>
</dbReference>
<dbReference type="STRING" id="6279.A0A0J9XSM1"/>
<dbReference type="SUPFAM" id="SSF54189">
    <property type="entry name" value="Ribosomal proteins S24e, L23 and L15e"/>
    <property type="match status" value="1"/>
</dbReference>
<dbReference type="KEGG" id="bmy:BM_BM5674"/>
<dbReference type="InterPro" id="IPR013025">
    <property type="entry name" value="Ribosomal_uL23-like"/>
</dbReference>
<dbReference type="PANTHER" id="PTHR12059:SF5">
    <property type="entry name" value="LARGE RIBOSOMAL SUBUNIT PROTEIN UL23M"/>
    <property type="match status" value="1"/>
</dbReference>
<accession>A0A0J9XSM1</accession>
<dbReference type="GO" id="GO:0005762">
    <property type="term" value="C:mitochondrial large ribosomal subunit"/>
    <property type="evidence" value="ECO:0007669"/>
    <property type="project" value="TreeGrafter"/>
</dbReference>
<gene>
    <name evidence="13" type="primary">bma-mrpl-23</name>
    <name evidence="9 12" type="synonym">Bma-mrpl-23</name>
    <name evidence="13" type="ORF">Bm5674</name>
    <name evidence="10" type="ORF">BM_BM5674</name>
    <name evidence="9" type="ORF">BM_Bm5674</name>
</gene>
<evidence type="ECO:0000256" key="6">
    <source>
        <dbReference type="ARBA" id="ARBA00038782"/>
    </source>
</evidence>
<evidence type="ECO:0000313" key="12">
    <source>
        <dbReference type="WBParaSite" id="Bm5674.1"/>
    </source>
</evidence>
<keyword evidence="4" id="KW-0496">Mitochondrion</keyword>
<reference evidence="12" key="4">
    <citation type="submission" date="2019-12" db="UniProtKB">
        <authorList>
            <consortium name="WormBaseParasite"/>
        </authorList>
    </citation>
    <scope>IDENTIFICATION</scope>
</reference>
<dbReference type="WBParaSite" id="Bm5674.1">
    <property type="protein sequence ID" value="Bm5674.1"/>
    <property type="gene ID" value="WBGene00225935"/>
</dbReference>
<evidence type="ECO:0000256" key="7">
    <source>
        <dbReference type="ARBA" id="ARBA00039977"/>
    </source>
</evidence>
<evidence type="ECO:0000313" key="13">
    <source>
        <dbReference type="WormBase" id="Bm5674"/>
    </source>
</evidence>
<evidence type="ECO:0000313" key="9">
    <source>
        <dbReference type="EMBL" id="CDP94366.1"/>
    </source>
</evidence>
<accession>A0A4E9EZJ8</accession>
<dbReference type="WormBase" id="Bm5674">
    <property type="protein sequence ID" value="BM18363"/>
    <property type="gene ID" value="WBGene00225935"/>
    <property type="gene designation" value="Bma-mrpl-23"/>
</dbReference>
<comment type="subcellular location">
    <subcellularLocation>
        <location evidence="1">Mitochondrion</location>
    </subcellularLocation>
</comment>
<dbReference type="CTD" id="6101478"/>